<evidence type="ECO:0000313" key="2">
    <source>
        <dbReference type="Proteomes" id="UP000248132"/>
    </source>
</evidence>
<keyword evidence="2" id="KW-1185">Reference proteome</keyword>
<keyword evidence="1" id="KW-0436">Ligase</keyword>
<dbReference type="InterPro" id="IPR022025">
    <property type="entry name" value="Amidoligase_2"/>
</dbReference>
<dbReference type="PANTHER" id="PTHR36847">
    <property type="entry name" value="AMIDOLIGASE ENZYME"/>
    <property type="match status" value="1"/>
</dbReference>
<dbReference type="PANTHER" id="PTHR36847:SF1">
    <property type="entry name" value="AMIDOLIGASE ENZYME"/>
    <property type="match status" value="1"/>
</dbReference>
<accession>A0A318XHP6</accession>
<name>A0A318XHP6_9FIRM</name>
<sequence length="301" mass="34369">MKTQRFGIEIEMTGITRAKAAEIAVKFFGAGARLENKGGTYDEYKVIDSKSRGWKFVSDASILPHKKEYGRIVTADRDYSVELVSPILTYEDIETLQELVRQLRHAGALSDSKYQCGIHIHIDAKNHTPLSLKNLINLMASKEDLLYKSLDIDPARLRYCKKVNENLITTINKKKPKTLEALADIWYSGFGQENRSRHYHNSRYHGLNLHSVFDKGTVEFRLFNGTTHAGKIKAYIQFCLAVSHQAISQKSASARRTYTDNEKYTFRCWMLRLGLIGEEFETCRHHFLASLSGNSAWRNAA</sequence>
<dbReference type="Proteomes" id="UP000248132">
    <property type="component" value="Unassembled WGS sequence"/>
</dbReference>
<dbReference type="EMBL" id="QKMR01000031">
    <property type="protein sequence ID" value="PYG84795.1"/>
    <property type="molecule type" value="Genomic_DNA"/>
</dbReference>
<evidence type="ECO:0000313" key="1">
    <source>
        <dbReference type="EMBL" id="PYG84795.1"/>
    </source>
</evidence>
<reference evidence="1 2" key="1">
    <citation type="submission" date="2018-06" db="EMBL/GenBank/DDBJ databases">
        <title>Genomic Encyclopedia of Type Strains, Phase I: the one thousand microbial genomes (KMG-I) project.</title>
        <authorList>
            <person name="Kyrpides N."/>
        </authorList>
    </citation>
    <scope>NUCLEOTIDE SEQUENCE [LARGE SCALE GENOMIC DNA]</scope>
    <source>
        <strain evidence="1 2">DSM 19573</strain>
    </source>
</reference>
<gene>
    <name evidence="1" type="ORF">LY28_03588</name>
</gene>
<comment type="caution">
    <text evidence="1">The sequence shown here is derived from an EMBL/GenBank/DDBJ whole genome shotgun (WGS) entry which is preliminary data.</text>
</comment>
<protein>
    <submittedName>
        <fullName evidence="1">Putative amidoligase enzyme</fullName>
    </submittedName>
</protein>
<dbReference type="OrthoDB" id="5380364at2"/>
<dbReference type="Pfam" id="PF12224">
    <property type="entry name" value="Amidoligase_2"/>
    <property type="match status" value="1"/>
</dbReference>
<proteinExistence type="predicted"/>
<dbReference type="AlphaFoldDB" id="A0A318XHP6"/>
<dbReference type="RefSeq" id="WP_110463534.1">
    <property type="nucleotide sequence ID" value="NZ_QKMR01000031.1"/>
</dbReference>
<dbReference type="GO" id="GO:0016874">
    <property type="term" value="F:ligase activity"/>
    <property type="evidence" value="ECO:0007669"/>
    <property type="project" value="UniProtKB-KW"/>
</dbReference>
<organism evidence="1 2">
    <name type="scientific">Ruminiclostridium sufflavum DSM 19573</name>
    <dbReference type="NCBI Taxonomy" id="1121337"/>
    <lineage>
        <taxon>Bacteria</taxon>
        <taxon>Bacillati</taxon>
        <taxon>Bacillota</taxon>
        <taxon>Clostridia</taxon>
        <taxon>Eubacteriales</taxon>
        <taxon>Oscillospiraceae</taxon>
        <taxon>Ruminiclostridium</taxon>
    </lineage>
</organism>